<protein>
    <recommendedName>
        <fullName evidence="5">General stress protein FMN-binding split barrel domain-containing protein</fullName>
    </recommendedName>
</protein>
<evidence type="ECO:0000313" key="6">
    <source>
        <dbReference type="EMBL" id="CAE6432519.1"/>
    </source>
</evidence>
<dbReference type="SMART" id="SM00177">
    <property type="entry name" value="ARF"/>
    <property type="match status" value="1"/>
</dbReference>
<dbReference type="Proteomes" id="UP000663853">
    <property type="component" value="Unassembled WGS sequence"/>
</dbReference>
<feature type="compositionally biased region" description="Low complexity" evidence="4">
    <location>
        <begin position="467"/>
        <end position="486"/>
    </location>
</feature>
<organism evidence="6 7">
    <name type="scientific">Rhizoctonia solani</name>
    <dbReference type="NCBI Taxonomy" id="456999"/>
    <lineage>
        <taxon>Eukaryota</taxon>
        <taxon>Fungi</taxon>
        <taxon>Dikarya</taxon>
        <taxon>Basidiomycota</taxon>
        <taxon>Agaricomycotina</taxon>
        <taxon>Agaricomycetes</taxon>
        <taxon>Cantharellales</taxon>
        <taxon>Ceratobasidiaceae</taxon>
        <taxon>Rhizoctonia</taxon>
    </lineage>
</organism>
<comment type="caution">
    <text evidence="6">The sequence shown here is derived from an EMBL/GenBank/DDBJ whole genome shotgun (WGS) entry which is preliminary data.</text>
</comment>
<dbReference type="InterPro" id="IPR006689">
    <property type="entry name" value="Small_GTPase_ARF/SAR"/>
</dbReference>
<dbReference type="Gene3D" id="2.30.110.10">
    <property type="entry name" value="Electron Transport, Fmn-binding Protein, Chain A"/>
    <property type="match status" value="1"/>
</dbReference>
<feature type="compositionally biased region" description="Polar residues" evidence="4">
    <location>
        <begin position="291"/>
        <end position="300"/>
    </location>
</feature>
<feature type="region of interest" description="Disordered" evidence="4">
    <location>
        <begin position="429"/>
        <end position="488"/>
    </location>
</feature>
<dbReference type="SUPFAM" id="SSF50475">
    <property type="entry name" value="FMN-binding split barrel"/>
    <property type="match status" value="1"/>
</dbReference>
<dbReference type="Pfam" id="PF00025">
    <property type="entry name" value="Arf"/>
    <property type="match status" value="1"/>
</dbReference>
<dbReference type="GO" id="GO:0072686">
    <property type="term" value="C:mitotic spindle"/>
    <property type="evidence" value="ECO:0007669"/>
    <property type="project" value="InterPro"/>
</dbReference>
<dbReference type="EMBL" id="CAJMXA010000480">
    <property type="protein sequence ID" value="CAE6432519.1"/>
    <property type="molecule type" value="Genomic_DNA"/>
</dbReference>
<dbReference type="PROSITE" id="PS51417">
    <property type="entry name" value="ARF"/>
    <property type="match status" value="1"/>
</dbReference>
<keyword evidence="1 3" id="KW-0547">Nucleotide-binding</keyword>
<gene>
    <name evidence="6" type="ORF">RDB_LOCUS25638</name>
</gene>
<feature type="compositionally biased region" description="Basic and acidic residues" evidence="4">
    <location>
        <begin position="429"/>
        <end position="466"/>
    </location>
</feature>
<feature type="region of interest" description="Disordered" evidence="4">
    <location>
        <begin position="199"/>
        <end position="338"/>
    </location>
</feature>
<dbReference type="SMART" id="SM00178">
    <property type="entry name" value="SAR"/>
    <property type="match status" value="1"/>
</dbReference>
<sequence>MSDPYVEKSTNEQLTPQQKIDGLKEILGITKTAMLTTRGTNGELHSRAMAPASLDGLHFTFIANNESHKTDEMESDPHVNVSFFDPGSNHWVSVAGTAKILQDKKRAKELWNPFVKAWFGDLGDGVHKGDENDPRVALIDIRYWYSTRTKVGAAVEVAASAITGKVAHPGELRTITPQERAESPSLVIPSAGVIPSIFDLSSLPSDTPRGGGTGHGGDDLSLSDLSLANARAPGGNEGSKNQWDDEEEDYEPPPFMLLNETPAPRRVMPEPEEQPEESEGPEEPGEDDGDMTTSQLGMSSRRNESVLDERDISIRTPHTRNMPESPPPSVYSRSRTAAERREEQLHAALFQLRKINAVFGDYVGALEAVDANTERLERQVERTNAILDRYVRMLDQQEQTSKLVFEEEWRGGETDEQTVQERIEEQARLERERKEREERERREREEREQEEAERALAEQEARERAAKAASTGRGRGTTRGTTARGAMGQITLPSATMKFFDLGGQRDIRTIWSKYYDDCHAVIYMIDAADRDRLWDGWEVFETVLAHPQILDVPLLLLANKQDAPNSLSVNDVRSSYEAWWQSRRADTGEDTSDGVIVGDDHRGSSLDVMGVSALEGIGIRDAIDWVFIRVQTARPRGGD</sequence>
<dbReference type="GO" id="GO:0003924">
    <property type="term" value="F:GTPase activity"/>
    <property type="evidence" value="ECO:0007669"/>
    <property type="project" value="InterPro"/>
</dbReference>
<feature type="binding site" evidence="3">
    <location>
        <begin position="560"/>
        <end position="563"/>
    </location>
    <ligand>
        <name>GTP</name>
        <dbReference type="ChEBI" id="CHEBI:37565"/>
    </ligand>
</feature>
<proteinExistence type="predicted"/>
<evidence type="ECO:0000313" key="7">
    <source>
        <dbReference type="Proteomes" id="UP000663853"/>
    </source>
</evidence>
<dbReference type="GO" id="GO:0042729">
    <property type="term" value="C:DASH complex"/>
    <property type="evidence" value="ECO:0007669"/>
    <property type="project" value="InterPro"/>
</dbReference>
<feature type="binding site" evidence="3">
    <location>
        <position position="504"/>
    </location>
    <ligand>
        <name>GTP</name>
        <dbReference type="ChEBI" id="CHEBI:37565"/>
    </ligand>
</feature>
<evidence type="ECO:0000259" key="5">
    <source>
        <dbReference type="Pfam" id="PF16242"/>
    </source>
</evidence>
<evidence type="ECO:0000256" key="3">
    <source>
        <dbReference type="PIRSR" id="PIRSR606689-1"/>
    </source>
</evidence>
<dbReference type="InterPro" id="IPR038725">
    <property type="entry name" value="YdaG_split_barrel_FMN-bd"/>
</dbReference>
<dbReference type="GO" id="GO:0005525">
    <property type="term" value="F:GTP binding"/>
    <property type="evidence" value="ECO:0007669"/>
    <property type="project" value="UniProtKB-KW"/>
</dbReference>
<evidence type="ECO:0000256" key="1">
    <source>
        <dbReference type="ARBA" id="ARBA00022741"/>
    </source>
</evidence>
<feature type="compositionally biased region" description="Basic and acidic residues" evidence="4">
    <location>
        <begin position="301"/>
        <end position="313"/>
    </location>
</feature>
<dbReference type="PRINTS" id="PR00328">
    <property type="entry name" value="SAR1GTPBP"/>
</dbReference>
<evidence type="ECO:0000256" key="4">
    <source>
        <dbReference type="SAM" id="MobiDB-lite"/>
    </source>
</evidence>
<dbReference type="SUPFAM" id="SSF52540">
    <property type="entry name" value="P-loop containing nucleoside triphosphate hydrolases"/>
    <property type="match status" value="1"/>
</dbReference>
<reference evidence="6" key="1">
    <citation type="submission" date="2021-01" db="EMBL/GenBank/DDBJ databases">
        <authorList>
            <person name="Kaushik A."/>
        </authorList>
    </citation>
    <scope>NUCLEOTIDE SEQUENCE</scope>
    <source>
        <strain evidence="6">AG6-10EEA</strain>
    </source>
</reference>
<dbReference type="Gene3D" id="3.40.50.300">
    <property type="entry name" value="P-loop containing nucleotide triphosphate hydrolases"/>
    <property type="match status" value="1"/>
</dbReference>
<feature type="compositionally biased region" description="Acidic residues" evidence="4">
    <location>
        <begin position="270"/>
        <end position="290"/>
    </location>
</feature>
<feature type="domain" description="General stress protein FMN-binding split barrel" evidence="5">
    <location>
        <begin position="20"/>
        <end position="165"/>
    </location>
</feature>
<dbReference type="GO" id="GO:0000278">
    <property type="term" value="P:mitotic cell cycle"/>
    <property type="evidence" value="ECO:0007669"/>
    <property type="project" value="InterPro"/>
</dbReference>
<evidence type="ECO:0000256" key="2">
    <source>
        <dbReference type="ARBA" id="ARBA00023134"/>
    </source>
</evidence>
<dbReference type="InterPro" id="IPR012349">
    <property type="entry name" value="Split_barrel_FMN-bd"/>
</dbReference>
<dbReference type="Pfam" id="PF08651">
    <property type="entry name" value="DASH_Duo1"/>
    <property type="match status" value="1"/>
</dbReference>
<accession>A0A8H2XTH1</accession>
<dbReference type="InterPro" id="IPR013960">
    <property type="entry name" value="DASH_Duo1"/>
</dbReference>
<dbReference type="InterPro" id="IPR027417">
    <property type="entry name" value="P-loop_NTPase"/>
</dbReference>
<dbReference type="InterPro" id="IPR052917">
    <property type="entry name" value="Stress-Dev_Protein"/>
</dbReference>
<dbReference type="PANTHER" id="PTHR34818:SF1">
    <property type="entry name" value="PROTEIN BLI-3"/>
    <property type="match status" value="1"/>
</dbReference>
<keyword evidence="2 3" id="KW-0342">GTP-binding</keyword>
<dbReference type="Pfam" id="PF16242">
    <property type="entry name" value="Pyrid_ox_like"/>
    <property type="match status" value="1"/>
</dbReference>
<dbReference type="PANTHER" id="PTHR34818">
    <property type="entry name" value="PROTEIN BLI-3"/>
    <property type="match status" value="1"/>
</dbReference>
<dbReference type="AlphaFoldDB" id="A0A8H2XTH1"/>
<name>A0A8H2XTH1_9AGAM</name>